<gene>
    <name evidence="7" type="ORF">MENT_LOCUS5884</name>
</gene>
<reference evidence="7 8" key="1">
    <citation type="submission" date="2020-08" db="EMBL/GenBank/DDBJ databases">
        <authorList>
            <person name="Koutsovoulos G."/>
            <person name="Danchin GJ E."/>
        </authorList>
    </citation>
    <scope>NUCLEOTIDE SEQUENCE [LARGE SCALE GENOMIC DNA]</scope>
</reference>
<feature type="transmembrane region" description="Helical" evidence="5">
    <location>
        <begin position="44"/>
        <end position="66"/>
    </location>
</feature>
<dbReference type="GO" id="GO:0016020">
    <property type="term" value="C:membrane"/>
    <property type="evidence" value="ECO:0007669"/>
    <property type="project" value="UniProtKB-SubCell"/>
</dbReference>
<organism evidence="7 8">
    <name type="scientific">Meloidogyne enterolobii</name>
    <name type="common">Root-knot nematode worm</name>
    <name type="synonym">Meloidogyne mayaguensis</name>
    <dbReference type="NCBI Taxonomy" id="390850"/>
    <lineage>
        <taxon>Eukaryota</taxon>
        <taxon>Metazoa</taxon>
        <taxon>Ecdysozoa</taxon>
        <taxon>Nematoda</taxon>
        <taxon>Chromadorea</taxon>
        <taxon>Rhabditida</taxon>
        <taxon>Tylenchina</taxon>
        <taxon>Tylenchomorpha</taxon>
        <taxon>Tylenchoidea</taxon>
        <taxon>Meloidogynidae</taxon>
        <taxon>Meloidogyninae</taxon>
        <taxon>Meloidogyne</taxon>
    </lineage>
</organism>
<accession>A0A6V7TZC0</accession>
<name>A0A6V7TZC0_MELEN</name>
<protein>
    <recommendedName>
        <fullName evidence="6">G-protein coupled receptors family 1 profile domain-containing protein</fullName>
    </recommendedName>
</protein>
<proteinExistence type="predicted"/>
<dbReference type="Pfam" id="PF10326">
    <property type="entry name" value="7TM_GPCR_Str"/>
    <property type="match status" value="1"/>
</dbReference>
<evidence type="ECO:0000313" key="7">
    <source>
        <dbReference type="EMBL" id="CAD2138757.1"/>
    </source>
</evidence>
<evidence type="ECO:0000313" key="8">
    <source>
        <dbReference type="Proteomes" id="UP000580250"/>
    </source>
</evidence>
<keyword evidence="4 5" id="KW-0472">Membrane</keyword>
<evidence type="ECO:0000256" key="3">
    <source>
        <dbReference type="ARBA" id="ARBA00022989"/>
    </source>
</evidence>
<dbReference type="InterPro" id="IPR019428">
    <property type="entry name" value="7TM_GPCR_serpentine_rcpt_Str"/>
</dbReference>
<sequence length="120" mass="13918">MTLLTILPFVIIFICGFKMVHYVNAHTGLSQNMKRLLKQLTKTLIILIIIPFINLFLTLSTIFFSFGNTTNVTKDNDIHPLYIFLVIFNHFTPVFNPIVCIITNKPYKEAVLNRLRIHPQ</sequence>
<dbReference type="PROSITE" id="PS50262">
    <property type="entry name" value="G_PROTEIN_RECEP_F1_2"/>
    <property type="match status" value="1"/>
</dbReference>
<comment type="subcellular location">
    <subcellularLocation>
        <location evidence="1">Membrane</location>
    </subcellularLocation>
</comment>
<feature type="domain" description="G-protein coupled receptors family 1 profile" evidence="6">
    <location>
        <begin position="1"/>
        <end position="100"/>
    </location>
</feature>
<keyword evidence="3 5" id="KW-1133">Transmembrane helix</keyword>
<comment type="caution">
    <text evidence="7">The sequence shown here is derived from an EMBL/GenBank/DDBJ whole genome shotgun (WGS) entry which is preliminary data.</text>
</comment>
<dbReference type="Gene3D" id="1.20.1070.10">
    <property type="entry name" value="Rhodopsin 7-helix transmembrane proteins"/>
    <property type="match status" value="1"/>
</dbReference>
<evidence type="ECO:0000256" key="1">
    <source>
        <dbReference type="ARBA" id="ARBA00004370"/>
    </source>
</evidence>
<keyword evidence="2 5" id="KW-0812">Transmembrane</keyword>
<evidence type="ECO:0000259" key="6">
    <source>
        <dbReference type="PROSITE" id="PS50262"/>
    </source>
</evidence>
<feature type="transmembrane region" description="Helical" evidence="5">
    <location>
        <begin position="81"/>
        <end position="102"/>
    </location>
</feature>
<dbReference type="SUPFAM" id="SSF81321">
    <property type="entry name" value="Family A G protein-coupled receptor-like"/>
    <property type="match status" value="1"/>
</dbReference>
<dbReference type="EMBL" id="CAJEWN010000022">
    <property type="protein sequence ID" value="CAD2138757.1"/>
    <property type="molecule type" value="Genomic_DNA"/>
</dbReference>
<feature type="transmembrane region" description="Helical" evidence="5">
    <location>
        <begin position="6"/>
        <end position="23"/>
    </location>
</feature>
<evidence type="ECO:0000256" key="2">
    <source>
        <dbReference type="ARBA" id="ARBA00022692"/>
    </source>
</evidence>
<evidence type="ECO:0000256" key="5">
    <source>
        <dbReference type="SAM" id="Phobius"/>
    </source>
</evidence>
<dbReference type="InterPro" id="IPR017452">
    <property type="entry name" value="GPCR_Rhodpsn_7TM"/>
</dbReference>
<evidence type="ECO:0000256" key="4">
    <source>
        <dbReference type="ARBA" id="ARBA00023136"/>
    </source>
</evidence>
<dbReference type="AlphaFoldDB" id="A0A6V7TZC0"/>
<dbReference type="Proteomes" id="UP000580250">
    <property type="component" value="Unassembled WGS sequence"/>
</dbReference>